<evidence type="ECO:0000313" key="7">
    <source>
        <dbReference type="Proteomes" id="UP000427842"/>
    </source>
</evidence>
<evidence type="ECO:0000256" key="1">
    <source>
        <dbReference type="ARBA" id="ARBA00022630"/>
    </source>
</evidence>
<keyword evidence="2" id="KW-0274">FAD</keyword>
<dbReference type="EMBL" id="QYAZ01000001">
    <property type="protein sequence ID" value="KAB8123621.1"/>
    <property type="molecule type" value="Genomic_DNA"/>
</dbReference>
<keyword evidence="4 6" id="KW-0503">Monooxygenase</keyword>
<gene>
    <name evidence="6" type="ORF">D3W54_04695</name>
</gene>
<dbReference type="Gene3D" id="3.50.50.60">
    <property type="entry name" value="FAD/NAD(P)-binding domain"/>
    <property type="match status" value="1"/>
</dbReference>
<dbReference type="PANTHER" id="PTHR46972">
    <property type="entry name" value="MONOOXYGENASE ASQM-RELATED"/>
    <property type="match status" value="1"/>
</dbReference>
<keyword evidence="1" id="KW-0285">Flavoprotein</keyword>
<dbReference type="InterPro" id="IPR036188">
    <property type="entry name" value="FAD/NAD-bd_sf"/>
</dbReference>
<feature type="domain" description="FAD-binding" evidence="5">
    <location>
        <begin position="11"/>
        <end position="324"/>
    </location>
</feature>
<evidence type="ECO:0000256" key="3">
    <source>
        <dbReference type="ARBA" id="ARBA00023002"/>
    </source>
</evidence>
<dbReference type="PRINTS" id="PR00420">
    <property type="entry name" value="RNGMNOXGNASE"/>
</dbReference>
<sequence length="375" mass="40576">MGCKDMATQRIAIIGGGPGGLMLARLLQRQGKCPVVLERDRHAEERPQGGSLDMHDETGQYAMEHAGLREAFMAVARPEDQGDRLYNAAGVLLFDRNEPADNRPEIDRSVLRQILLNSLMPGTVRWGRRITRIAPQESGFVVGGDGWSERFDTVIGADGAWSGVRSLLSDAVPLYEGITLVELGFDVSRHPRVSKLTGNGKMLAVGDNRALITQRNGDGHIRGYAGIRLTESLAKEWGSWSGKNVRLALRDVFAGWAPELQDVIETGDFIGVRPLYALPIGHSWKSQAGLTLLGDAAHLMSPFSGEGVNLALADAVELADALTSADDWSPVSRYECAMCARATVAAEGAAQGLRSVFSSTGVEHVLEHYRARVHA</sequence>
<dbReference type="GO" id="GO:0004497">
    <property type="term" value="F:monooxygenase activity"/>
    <property type="evidence" value="ECO:0007669"/>
    <property type="project" value="UniProtKB-KW"/>
</dbReference>
<dbReference type="Proteomes" id="UP000427842">
    <property type="component" value="Unassembled WGS sequence"/>
</dbReference>
<proteinExistence type="predicted"/>
<organism evidence="6 7">
    <name type="scientific">Komagataeibacter medellinensis</name>
    <dbReference type="NCBI Taxonomy" id="1177712"/>
    <lineage>
        <taxon>Bacteria</taxon>
        <taxon>Pseudomonadati</taxon>
        <taxon>Pseudomonadota</taxon>
        <taxon>Alphaproteobacteria</taxon>
        <taxon>Acetobacterales</taxon>
        <taxon>Acetobacteraceae</taxon>
        <taxon>Komagataeibacter</taxon>
    </lineage>
</organism>
<comment type="caution">
    <text evidence="6">The sequence shown here is derived from an EMBL/GenBank/DDBJ whole genome shotgun (WGS) entry which is preliminary data.</text>
</comment>
<evidence type="ECO:0000256" key="4">
    <source>
        <dbReference type="ARBA" id="ARBA00023033"/>
    </source>
</evidence>
<keyword evidence="3" id="KW-0560">Oxidoreductase</keyword>
<protein>
    <submittedName>
        <fullName evidence="6">FAD-dependent monooxygenase</fullName>
    </submittedName>
</protein>
<dbReference type="Pfam" id="PF01494">
    <property type="entry name" value="FAD_binding_3"/>
    <property type="match status" value="1"/>
</dbReference>
<dbReference type="InterPro" id="IPR002938">
    <property type="entry name" value="FAD-bd"/>
</dbReference>
<evidence type="ECO:0000259" key="5">
    <source>
        <dbReference type="Pfam" id="PF01494"/>
    </source>
</evidence>
<evidence type="ECO:0000256" key="2">
    <source>
        <dbReference type="ARBA" id="ARBA00022827"/>
    </source>
</evidence>
<keyword evidence="7" id="KW-1185">Reference proteome</keyword>
<reference evidence="6 7" key="1">
    <citation type="submission" date="2018-09" db="EMBL/GenBank/DDBJ databases">
        <title>Genome sequence and characterization of the bcs clusters for the production of nanocellulose from the low pH resistant strain Komagataeibacter medellinensis ID13488.</title>
        <authorList>
            <person name="Hernandez-Arriaga A.M."/>
            <person name="Del Cerro C."/>
            <person name="Urbina L."/>
            <person name="Eceiza A."/>
            <person name="Retegi A."/>
            <person name="Prieto M.A."/>
        </authorList>
    </citation>
    <scope>NUCLEOTIDE SEQUENCE [LARGE SCALE GENOMIC DNA]</scope>
    <source>
        <strain evidence="6 7">ID13488</strain>
    </source>
</reference>
<name>A0ABQ6VTV0_9PROT</name>
<evidence type="ECO:0000313" key="6">
    <source>
        <dbReference type="EMBL" id="KAB8123621.1"/>
    </source>
</evidence>
<dbReference type="SUPFAM" id="SSF51905">
    <property type="entry name" value="FAD/NAD(P)-binding domain"/>
    <property type="match status" value="1"/>
</dbReference>
<accession>A0ABQ6VTV0</accession>
<dbReference type="PANTHER" id="PTHR46972:SF1">
    <property type="entry name" value="FAD DEPENDENT OXIDOREDUCTASE DOMAIN-CONTAINING PROTEIN"/>
    <property type="match status" value="1"/>
</dbReference>